<dbReference type="PANTHER" id="PTHR43591">
    <property type="entry name" value="METHYLTRANSFERASE"/>
    <property type="match status" value="1"/>
</dbReference>
<dbReference type="Pfam" id="PF08241">
    <property type="entry name" value="Methyltransf_11"/>
    <property type="match status" value="1"/>
</dbReference>
<sequence>MTATNTPSASDWSSHSVNYDTRSHPDSSSEAPTQGMIRRAFIDHFLPLIDRLLSHNLDTKEARVAPFKLHDSMCGTGAELTALLEHYVQGKGRTLARNGKLQIVATDFAQGMVDSAKAKVKLHFDQVEQMVHFGIVDVMNVPYPDNHFDVNTMIMGPGLVPDPDKAMAESVRVLKPGGLALYAQPYDIQGRLERAGLRKGSIQHAFSEDHYTCSDIVKFTSDLFANPGMRAAFLPLLSEDQRSQVRDEAIRMVHEKYPDGVARLKHVVAIWWGYKPA</sequence>
<dbReference type="SUPFAM" id="SSF53335">
    <property type="entry name" value="S-adenosyl-L-methionine-dependent methyltransferases"/>
    <property type="match status" value="1"/>
</dbReference>
<dbReference type="AlphaFoldDB" id="A0A0P1B7P2"/>
<name>A0A0P1B7P2_9BASI</name>
<dbReference type="CDD" id="cd02440">
    <property type="entry name" value="AdoMet_MTases"/>
    <property type="match status" value="1"/>
</dbReference>
<protein>
    <submittedName>
        <fullName evidence="3">Ubiquinone menaquinone biosynthesis methyltransferase</fullName>
    </submittedName>
</protein>
<keyword evidence="4" id="KW-1185">Reference proteome</keyword>
<dbReference type="GO" id="GO:0032259">
    <property type="term" value="P:methylation"/>
    <property type="evidence" value="ECO:0007669"/>
    <property type="project" value="UniProtKB-KW"/>
</dbReference>
<dbReference type="OrthoDB" id="3355826at2759"/>
<feature type="domain" description="Methyltransferase type 11" evidence="2">
    <location>
        <begin position="94"/>
        <end position="180"/>
    </location>
</feature>
<dbReference type="Proteomes" id="UP000054845">
    <property type="component" value="Unassembled WGS sequence"/>
</dbReference>
<dbReference type="InterPro" id="IPR013216">
    <property type="entry name" value="Methyltransf_11"/>
</dbReference>
<evidence type="ECO:0000313" key="4">
    <source>
        <dbReference type="Proteomes" id="UP000054845"/>
    </source>
</evidence>
<dbReference type="GO" id="GO:0008757">
    <property type="term" value="F:S-adenosylmethionine-dependent methyltransferase activity"/>
    <property type="evidence" value="ECO:0007669"/>
    <property type="project" value="InterPro"/>
</dbReference>
<proteinExistence type="predicted"/>
<feature type="region of interest" description="Disordered" evidence="1">
    <location>
        <begin position="1"/>
        <end position="33"/>
    </location>
</feature>
<dbReference type="EMBL" id="CCYA01000065">
    <property type="protein sequence ID" value="CEH11921.1"/>
    <property type="molecule type" value="Genomic_DNA"/>
</dbReference>
<organism evidence="3 4">
    <name type="scientific">Ceraceosorus bombacis</name>
    <dbReference type="NCBI Taxonomy" id="401625"/>
    <lineage>
        <taxon>Eukaryota</taxon>
        <taxon>Fungi</taxon>
        <taxon>Dikarya</taxon>
        <taxon>Basidiomycota</taxon>
        <taxon>Ustilaginomycotina</taxon>
        <taxon>Exobasidiomycetes</taxon>
        <taxon>Ceraceosorales</taxon>
        <taxon>Ceraceosoraceae</taxon>
        <taxon>Ceraceosorus</taxon>
    </lineage>
</organism>
<keyword evidence="3" id="KW-0489">Methyltransferase</keyword>
<dbReference type="InterPro" id="IPR029063">
    <property type="entry name" value="SAM-dependent_MTases_sf"/>
</dbReference>
<keyword evidence="3" id="KW-0830">Ubiquinone</keyword>
<reference evidence="3 4" key="1">
    <citation type="submission" date="2014-09" db="EMBL/GenBank/DDBJ databases">
        <authorList>
            <person name="Magalhaes I.L.F."/>
            <person name="Oliveira U."/>
            <person name="Santos F.R."/>
            <person name="Vidigal T.H.D.A."/>
            <person name="Brescovit A.D."/>
            <person name="Santos A.J."/>
        </authorList>
    </citation>
    <scope>NUCLEOTIDE SEQUENCE [LARGE SCALE GENOMIC DNA]</scope>
</reference>
<keyword evidence="3" id="KW-0808">Transferase</keyword>
<evidence type="ECO:0000259" key="2">
    <source>
        <dbReference type="Pfam" id="PF08241"/>
    </source>
</evidence>
<dbReference type="Gene3D" id="3.40.50.150">
    <property type="entry name" value="Vaccinia Virus protein VP39"/>
    <property type="match status" value="1"/>
</dbReference>
<evidence type="ECO:0000256" key="1">
    <source>
        <dbReference type="SAM" id="MobiDB-lite"/>
    </source>
</evidence>
<evidence type="ECO:0000313" key="3">
    <source>
        <dbReference type="EMBL" id="CEH11921.1"/>
    </source>
</evidence>
<feature type="compositionally biased region" description="Polar residues" evidence="1">
    <location>
        <begin position="1"/>
        <end position="20"/>
    </location>
</feature>
<accession>A0A0P1B7P2</accession>